<gene>
    <name evidence="1" type="ORF">EKG35_13265</name>
</gene>
<organism evidence="1 2">
    <name type="scientific">Lysinibacillus telephonicus</name>
    <dbReference type="NCBI Taxonomy" id="1714840"/>
    <lineage>
        <taxon>Bacteria</taxon>
        <taxon>Bacillati</taxon>
        <taxon>Bacillota</taxon>
        <taxon>Bacilli</taxon>
        <taxon>Bacillales</taxon>
        <taxon>Bacillaceae</taxon>
        <taxon>Lysinibacillus</taxon>
    </lineage>
</organism>
<dbReference type="RefSeq" id="WP_126294983.1">
    <property type="nucleotide sequence ID" value="NZ_RXNR01000039.1"/>
</dbReference>
<dbReference type="Pfam" id="PF20765">
    <property type="entry name" value="Phage_tail_terminator_8"/>
    <property type="match status" value="1"/>
</dbReference>
<comment type="caution">
    <text evidence="1">The sequence shown here is derived from an EMBL/GenBank/DDBJ whole genome shotgun (WGS) entry which is preliminary data.</text>
</comment>
<accession>A0A3S0HJE6</accession>
<proteinExistence type="predicted"/>
<dbReference type="EMBL" id="RXNR01000039">
    <property type="protein sequence ID" value="RTQ91606.1"/>
    <property type="molecule type" value="Genomic_DNA"/>
</dbReference>
<name>A0A3S0HJE6_9BACI</name>
<dbReference type="OrthoDB" id="2063617at2"/>
<evidence type="ECO:0000313" key="1">
    <source>
        <dbReference type="EMBL" id="RTQ91606.1"/>
    </source>
</evidence>
<keyword evidence="2" id="KW-1185">Reference proteome</keyword>
<dbReference type="InterPro" id="IPR049254">
    <property type="entry name" value="Phage_tail_terminator"/>
</dbReference>
<sequence length="142" mass="16446">MEVNDIIVAISQKLQEVFGSDYEKYVEQLPEDVRTPCFLIQFQNLEQKQQIGKRWRITTLFNVKYFPQNGAVELANMSLKIQQALKEITLFNGSKLLSTGANSKPVEGILHNFMNFNFFLQEVEAKDFMESLEQHQPLKGDE</sequence>
<evidence type="ECO:0000313" key="2">
    <source>
        <dbReference type="Proteomes" id="UP000276349"/>
    </source>
</evidence>
<reference evidence="1 2" key="1">
    <citation type="submission" date="2018-12" db="EMBL/GenBank/DDBJ databases">
        <authorList>
            <person name="Yu L."/>
        </authorList>
    </citation>
    <scope>NUCLEOTIDE SEQUENCE [LARGE SCALE GENOMIC DNA]</scope>
    <source>
        <strain evidence="1 2">S5H2222</strain>
    </source>
</reference>
<dbReference type="Proteomes" id="UP000276349">
    <property type="component" value="Unassembled WGS sequence"/>
</dbReference>
<protein>
    <submittedName>
        <fullName evidence="1">Uncharacterized protein</fullName>
    </submittedName>
</protein>
<dbReference type="AlphaFoldDB" id="A0A3S0HJE6"/>